<dbReference type="Proteomes" id="UP001459277">
    <property type="component" value="Unassembled WGS sequence"/>
</dbReference>
<dbReference type="AlphaFoldDB" id="A0AAW2E3Y7"/>
<evidence type="ECO:0000313" key="2">
    <source>
        <dbReference type="Proteomes" id="UP001459277"/>
    </source>
</evidence>
<organism evidence="1 2">
    <name type="scientific">Lithocarpus litseifolius</name>
    <dbReference type="NCBI Taxonomy" id="425828"/>
    <lineage>
        <taxon>Eukaryota</taxon>
        <taxon>Viridiplantae</taxon>
        <taxon>Streptophyta</taxon>
        <taxon>Embryophyta</taxon>
        <taxon>Tracheophyta</taxon>
        <taxon>Spermatophyta</taxon>
        <taxon>Magnoliopsida</taxon>
        <taxon>eudicotyledons</taxon>
        <taxon>Gunneridae</taxon>
        <taxon>Pentapetalae</taxon>
        <taxon>rosids</taxon>
        <taxon>fabids</taxon>
        <taxon>Fagales</taxon>
        <taxon>Fagaceae</taxon>
        <taxon>Lithocarpus</taxon>
    </lineage>
</organism>
<reference evidence="1 2" key="1">
    <citation type="submission" date="2024-01" db="EMBL/GenBank/DDBJ databases">
        <title>A telomere-to-telomere, gap-free genome of sweet tea (Lithocarpus litseifolius).</title>
        <authorList>
            <person name="Zhou J."/>
        </authorList>
    </citation>
    <scope>NUCLEOTIDE SEQUENCE [LARGE SCALE GENOMIC DNA]</scope>
    <source>
        <strain evidence="1">Zhou-2022a</strain>
        <tissue evidence="1">Leaf</tissue>
    </source>
</reference>
<sequence>MWIGAGVNKDWWCFVDWRGNFITTAIATTICGLVLGLTKIGGVSWIGEAISSPLPLSPLHVDRCWGRRRSMVLVGFDGCGACDGVLI</sequence>
<dbReference type="EMBL" id="JAZDWU010000001">
    <property type="protein sequence ID" value="KAL0016389.1"/>
    <property type="molecule type" value="Genomic_DNA"/>
</dbReference>
<name>A0AAW2E3Y7_9ROSI</name>
<evidence type="ECO:0000313" key="1">
    <source>
        <dbReference type="EMBL" id="KAL0016389.1"/>
    </source>
</evidence>
<proteinExistence type="predicted"/>
<gene>
    <name evidence="1" type="ORF">SO802_003458</name>
</gene>
<comment type="caution">
    <text evidence="1">The sequence shown here is derived from an EMBL/GenBank/DDBJ whole genome shotgun (WGS) entry which is preliminary data.</text>
</comment>
<accession>A0AAW2E3Y7</accession>
<keyword evidence="2" id="KW-1185">Reference proteome</keyword>
<protein>
    <submittedName>
        <fullName evidence="1">Uncharacterized protein</fullName>
    </submittedName>
</protein>